<protein>
    <recommendedName>
        <fullName evidence="4">Ycf15</fullName>
    </recommendedName>
</protein>
<dbReference type="RefSeq" id="WP_413264499.1">
    <property type="nucleotide sequence ID" value="NZ_JBHFNR010000131.1"/>
</dbReference>
<evidence type="ECO:0000313" key="3">
    <source>
        <dbReference type="Proteomes" id="UP001576784"/>
    </source>
</evidence>
<gene>
    <name evidence="2" type="ORF">ACE1CI_18270</name>
</gene>
<feature type="region of interest" description="Disordered" evidence="1">
    <location>
        <begin position="23"/>
        <end position="53"/>
    </location>
</feature>
<reference evidence="2 3" key="1">
    <citation type="submission" date="2024-09" db="EMBL/GenBank/DDBJ databases">
        <title>Floridaenema gen nov. (Aerosakkonemataceae, Aerosakkonematales ord. nov., Cyanobacteria) from benthic tropical and subtropical fresh waters, with the description of four new species.</title>
        <authorList>
            <person name="Moretto J.A."/>
            <person name="Berthold D.E."/>
            <person name="Lefler F.W."/>
            <person name="Huang I.-S."/>
            <person name="Laughinghouse H. IV."/>
        </authorList>
    </citation>
    <scope>NUCLEOTIDE SEQUENCE [LARGE SCALE GENOMIC DNA]</scope>
    <source>
        <strain evidence="2 3">BLCC-F50</strain>
    </source>
</reference>
<comment type="caution">
    <text evidence="2">The sequence shown here is derived from an EMBL/GenBank/DDBJ whole genome shotgun (WGS) entry which is preliminary data.</text>
</comment>
<keyword evidence="3" id="KW-1185">Reference proteome</keyword>
<feature type="compositionally biased region" description="Polar residues" evidence="1">
    <location>
        <begin position="33"/>
        <end position="53"/>
    </location>
</feature>
<evidence type="ECO:0000313" key="2">
    <source>
        <dbReference type="EMBL" id="MFB2894858.1"/>
    </source>
</evidence>
<accession>A0ABV4XUB5</accession>
<evidence type="ECO:0008006" key="4">
    <source>
        <dbReference type="Google" id="ProtNLM"/>
    </source>
</evidence>
<evidence type="ECO:0000256" key="1">
    <source>
        <dbReference type="SAM" id="MobiDB-lite"/>
    </source>
</evidence>
<name>A0ABV4XUB5_9CYAN</name>
<dbReference type="EMBL" id="JBHFNR010000131">
    <property type="protein sequence ID" value="MFB2894858.1"/>
    <property type="molecule type" value="Genomic_DNA"/>
</dbReference>
<proteinExistence type="predicted"/>
<organism evidence="2 3">
    <name type="scientific">Floridaenema flaviceps BLCC-F50</name>
    <dbReference type="NCBI Taxonomy" id="3153642"/>
    <lineage>
        <taxon>Bacteria</taxon>
        <taxon>Bacillati</taxon>
        <taxon>Cyanobacteriota</taxon>
        <taxon>Cyanophyceae</taxon>
        <taxon>Oscillatoriophycideae</taxon>
        <taxon>Aerosakkonematales</taxon>
        <taxon>Aerosakkonemataceae</taxon>
        <taxon>Floridanema</taxon>
        <taxon>Floridanema flaviceps</taxon>
    </lineage>
</organism>
<sequence>MQNLSCGRRIFYLKPVDLLSVQPAATKGGNGLSEEQQSKLSPENSTISVSDRT</sequence>
<dbReference type="Proteomes" id="UP001576784">
    <property type="component" value="Unassembled WGS sequence"/>
</dbReference>